<sequence length="192" mass="22244">MKLLFPTLILLSGLVFSQKTIPNDFKKIPEILDNTELLYPFIVPDKKYNYWSVLRNNPDSDEAIIYESQMPDFMTINDPAPEKGFFQKCLGESCFSYLIACENSQSRYFSNEQQLRDFIGSVDNLPEAILIANTFGYTVDSTNKLGSSYKMEDQYVSMYLSRFKNNSEIKESFFIKINRKTGKLEMKNNGTY</sequence>
<organism evidence="1 2">
    <name type="scientific">Chryseobacterium ginsengisoli</name>
    <dbReference type="NCBI Taxonomy" id="363853"/>
    <lineage>
        <taxon>Bacteria</taxon>
        <taxon>Pseudomonadati</taxon>
        <taxon>Bacteroidota</taxon>
        <taxon>Flavobacteriia</taxon>
        <taxon>Flavobacteriales</taxon>
        <taxon>Weeksellaceae</taxon>
        <taxon>Chryseobacterium group</taxon>
        <taxon>Chryseobacterium</taxon>
    </lineage>
</organism>
<dbReference type="RefSeq" id="WP_345202146.1">
    <property type="nucleotide sequence ID" value="NZ_BAABHX010000002.1"/>
</dbReference>
<keyword evidence="2" id="KW-1185">Reference proteome</keyword>
<protein>
    <submittedName>
        <fullName evidence="1">Uncharacterized protein</fullName>
    </submittedName>
</protein>
<evidence type="ECO:0000313" key="1">
    <source>
        <dbReference type="EMBL" id="GAA5090273.1"/>
    </source>
</evidence>
<proteinExistence type="predicted"/>
<gene>
    <name evidence="1" type="ORF">GCM10023210_16170</name>
</gene>
<evidence type="ECO:0000313" key="2">
    <source>
        <dbReference type="Proteomes" id="UP001500353"/>
    </source>
</evidence>
<name>A0ABP9M338_9FLAO</name>
<reference evidence="2" key="1">
    <citation type="journal article" date="2019" name="Int. J. Syst. Evol. Microbiol.">
        <title>The Global Catalogue of Microorganisms (GCM) 10K type strain sequencing project: providing services to taxonomists for standard genome sequencing and annotation.</title>
        <authorList>
            <consortium name="The Broad Institute Genomics Platform"/>
            <consortium name="The Broad Institute Genome Sequencing Center for Infectious Disease"/>
            <person name="Wu L."/>
            <person name="Ma J."/>
        </authorList>
    </citation>
    <scope>NUCLEOTIDE SEQUENCE [LARGE SCALE GENOMIC DNA]</scope>
    <source>
        <strain evidence="2">JCM 18019</strain>
    </source>
</reference>
<accession>A0ABP9M338</accession>
<dbReference type="EMBL" id="BAABHX010000002">
    <property type="protein sequence ID" value="GAA5090273.1"/>
    <property type="molecule type" value="Genomic_DNA"/>
</dbReference>
<comment type="caution">
    <text evidence="1">The sequence shown here is derived from an EMBL/GenBank/DDBJ whole genome shotgun (WGS) entry which is preliminary data.</text>
</comment>
<dbReference type="Proteomes" id="UP001500353">
    <property type="component" value="Unassembled WGS sequence"/>
</dbReference>